<dbReference type="Proteomes" id="UP000316614">
    <property type="component" value="Chromosome"/>
</dbReference>
<accession>A0A514CEM6</accession>
<proteinExistence type="predicted"/>
<protein>
    <submittedName>
        <fullName evidence="1">Uncharacterized protein</fullName>
    </submittedName>
</protein>
<reference evidence="1 2" key="1">
    <citation type="submission" date="2019-06" db="EMBL/GenBank/DDBJ databases">
        <title>Echinicola alkalisoli sp. nov. isolated from saline soil.</title>
        <authorList>
            <person name="Sun J.-Q."/>
            <person name="Xu L."/>
        </authorList>
    </citation>
    <scope>NUCLEOTIDE SEQUENCE [LARGE SCALE GENOMIC DNA]</scope>
    <source>
        <strain evidence="1 2">LN3S3</strain>
    </source>
</reference>
<evidence type="ECO:0000313" key="2">
    <source>
        <dbReference type="Proteomes" id="UP000316614"/>
    </source>
</evidence>
<dbReference type="RefSeq" id="WP_141613356.1">
    <property type="nucleotide sequence ID" value="NZ_CP041253.1"/>
</dbReference>
<evidence type="ECO:0000313" key="1">
    <source>
        <dbReference type="EMBL" id="QDH78094.1"/>
    </source>
</evidence>
<dbReference type="SUPFAM" id="SSF101744">
    <property type="entry name" value="Rof/RNase P subunit-like"/>
    <property type="match status" value="1"/>
</dbReference>
<name>A0A514CEM6_9BACT</name>
<dbReference type="OrthoDB" id="5344363at2"/>
<organism evidence="1 2">
    <name type="scientific">Echinicola soli</name>
    <dbReference type="NCBI Taxonomy" id="2591634"/>
    <lineage>
        <taxon>Bacteria</taxon>
        <taxon>Pseudomonadati</taxon>
        <taxon>Bacteroidota</taxon>
        <taxon>Cytophagia</taxon>
        <taxon>Cytophagales</taxon>
        <taxon>Cyclobacteriaceae</taxon>
        <taxon>Echinicola</taxon>
    </lineage>
</organism>
<gene>
    <name evidence="1" type="ORF">FKX85_03195</name>
</gene>
<dbReference type="EMBL" id="CP041253">
    <property type="protein sequence ID" value="QDH78094.1"/>
    <property type="molecule type" value="Genomic_DNA"/>
</dbReference>
<keyword evidence="2" id="KW-1185">Reference proteome</keyword>
<dbReference type="KEGG" id="echi:FKX85_03195"/>
<dbReference type="AlphaFoldDB" id="A0A514CEM6"/>
<dbReference type="InterPro" id="IPR023534">
    <property type="entry name" value="Rof/RNase_P-like"/>
</dbReference>
<sequence>MEYNPVNSSYHDRLEAWSIIGTECDITYIKDGKEISVHSKVIGMLNVKDGEYLFGENGLAIRIDSLVAINGIPAKKEAVGK</sequence>